<evidence type="ECO:0000313" key="5">
    <source>
        <dbReference type="Proteomes" id="UP000069940"/>
    </source>
</evidence>
<keyword evidence="1" id="KW-0863">Zinc-finger</keyword>
<dbReference type="SUPFAM" id="SSF57756">
    <property type="entry name" value="Retrovirus zinc finger-like domains"/>
    <property type="match status" value="1"/>
</dbReference>
<sequence length="429" mass="48723">MAERMNKSELMVWLREHNVEFPISATVRHLRALYESQPRGKEVPECSNDGDSTTDEEEEQLDAEIRVLEKRKRIADLRRELAETEVLPNKQPDFQDVKHTVPKFANSDFYNANKWITDFERACDAINGDDLFKLKCIRRMMEPGTEAEWVLRIDKSTTYKQFRDHFLENFGHVYSVAEVIDKLRKTPFVPGKSSVMGYILQMQEIASRANIDEAQTVQLIIDGFRDRSANIAVLYPANNIGQLKQLARRYSHLREVNSVPSPTASAKTKITRATALPVKPSDYVLRCYNCSGTGHLSVDCLKPRREIGSCFRCGSMQHKLKDCPKPAPRNQDRVALVEEFVRRQPKEPTVEDDLAGALSEINMVSVAFLSDENVQPFIKFLSVFDTGSPINLIQRSSVPTTLLPTREVFSGNRSVGGFPLCCYGIVYVP</sequence>
<evidence type="ECO:0000313" key="4">
    <source>
        <dbReference type="EnsemblMetazoa" id="AALFPA23_008583.P11605"/>
    </source>
</evidence>
<dbReference type="Pfam" id="PF00098">
    <property type="entry name" value="zf-CCHC"/>
    <property type="match status" value="1"/>
</dbReference>
<name>A0ABM1YF18_AEDAL</name>
<reference evidence="5" key="1">
    <citation type="journal article" date="2015" name="Proc. Natl. Acad. Sci. U.S.A.">
        <title>Genome sequence of the Asian Tiger mosquito, Aedes albopictus, reveals insights into its biology, genetics, and evolution.</title>
        <authorList>
            <person name="Chen X.G."/>
            <person name="Jiang X."/>
            <person name="Gu J."/>
            <person name="Xu M."/>
            <person name="Wu Y."/>
            <person name="Deng Y."/>
            <person name="Zhang C."/>
            <person name="Bonizzoni M."/>
            <person name="Dermauw W."/>
            <person name="Vontas J."/>
            <person name="Armbruster P."/>
            <person name="Huang X."/>
            <person name="Yang Y."/>
            <person name="Zhang H."/>
            <person name="He W."/>
            <person name="Peng H."/>
            <person name="Liu Y."/>
            <person name="Wu K."/>
            <person name="Chen J."/>
            <person name="Lirakis M."/>
            <person name="Topalis P."/>
            <person name="Van Leeuwen T."/>
            <person name="Hall A.B."/>
            <person name="Jiang X."/>
            <person name="Thorpe C."/>
            <person name="Mueller R.L."/>
            <person name="Sun C."/>
            <person name="Waterhouse R.M."/>
            <person name="Yan G."/>
            <person name="Tu Z.J."/>
            <person name="Fang X."/>
            <person name="James A.A."/>
        </authorList>
    </citation>
    <scope>NUCLEOTIDE SEQUENCE [LARGE SCALE GENOMIC DNA]</scope>
    <source>
        <strain evidence="5">Foshan</strain>
    </source>
</reference>
<dbReference type="Gene3D" id="4.10.60.10">
    <property type="entry name" value="Zinc finger, CCHC-type"/>
    <property type="match status" value="1"/>
</dbReference>
<dbReference type="SMART" id="SM00343">
    <property type="entry name" value="ZnF_C2HC"/>
    <property type="match status" value="2"/>
</dbReference>
<feature type="domain" description="CCHC-type" evidence="3">
    <location>
        <begin position="310"/>
        <end position="325"/>
    </location>
</feature>
<protein>
    <recommendedName>
        <fullName evidence="3">CCHC-type domain-containing protein</fullName>
    </recommendedName>
</protein>
<evidence type="ECO:0000256" key="2">
    <source>
        <dbReference type="SAM" id="MobiDB-lite"/>
    </source>
</evidence>
<dbReference type="EnsemblMetazoa" id="AALFPA23_008583.R11605">
    <property type="protein sequence ID" value="AALFPA23_008583.P11605"/>
    <property type="gene ID" value="AALFPA23_008583"/>
</dbReference>
<dbReference type="PROSITE" id="PS50158">
    <property type="entry name" value="ZF_CCHC"/>
    <property type="match status" value="2"/>
</dbReference>
<keyword evidence="5" id="KW-1185">Reference proteome</keyword>
<accession>A0ABM1YF18</accession>
<dbReference type="InterPro" id="IPR001878">
    <property type="entry name" value="Znf_CCHC"/>
</dbReference>
<reference evidence="4" key="2">
    <citation type="submission" date="2025-05" db="UniProtKB">
        <authorList>
            <consortium name="EnsemblMetazoa"/>
        </authorList>
    </citation>
    <scope>IDENTIFICATION</scope>
    <source>
        <strain evidence="4">Foshan</strain>
    </source>
</reference>
<evidence type="ECO:0000259" key="3">
    <source>
        <dbReference type="PROSITE" id="PS50158"/>
    </source>
</evidence>
<dbReference type="RefSeq" id="XP_062701830.1">
    <property type="nucleotide sequence ID" value="XM_062845846.1"/>
</dbReference>
<evidence type="ECO:0000256" key="1">
    <source>
        <dbReference type="PROSITE-ProRule" id="PRU00047"/>
    </source>
</evidence>
<feature type="domain" description="CCHC-type" evidence="3">
    <location>
        <begin position="286"/>
        <end position="300"/>
    </location>
</feature>
<keyword evidence="1" id="KW-0479">Metal-binding</keyword>
<proteinExistence type="predicted"/>
<organism evidence="4 5">
    <name type="scientific">Aedes albopictus</name>
    <name type="common">Asian tiger mosquito</name>
    <name type="synonym">Stegomyia albopicta</name>
    <dbReference type="NCBI Taxonomy" id="7160"/>
    <lineage>
        <taxon>Eukaryota</taxon>
        <taxon>Metazoa</taxon>
        <taxon>Ecdysozoa</taxon>
        <taxon>Arthropoda</taxon>
        <taxon>Hexapoda</taxon>
        <taxon>Insecta</taxon>
        <taxon>Pterygota</taxon>
        <taxon>Neoptera</taxon>
        <taxon>Endopterygota</taxon>
        <taxon>Diptera</taxon>
        <taxon>Nematocera</taxon>
        <taxon>Culicoidea</taxon>
        <taxon>Culicidae</taxon>
        <taxon>Culicinae</taxon>
        <taxon>Aedini</taxon>
        <taxon>Aedes</taxon>
        <taxon>Stegomyia</taxon>
    </lineage>
</organism>
<feature type="region of interest" description="Disordered" evidence="2">
    <location>
        <begin position="38"/>
        <end position="58"/>
    </location>
</feature>
<dbReference type="InterPro" id="IPR036875">
    <property type="entry name" value="Znf_CCHC_sf"/>
</dbReference>
<dbReference type="GeneID" id="134285296"/>
<dbReference type="Proteomes" id="UP000069940">
    <property type="component" value="Unassembled WGS sequence"/>
</dbReference>
<keyword evidence="1" id="KW-0862">Zinc</keyword>